<evidence type="ECO:0000256" key="1">
    <source>
        <dbReference type="ARBA" id="ARBA00004953"/>
    </source>
</evidence>
<dbReference type="PATRIC" id="fig|662480.6.peg.1097"/>
<keyword evidence="3 8" id="KW-0489">Methyltransferase</keyword>
<dbReference type="AlphaFoldDB" id="M0ILE4"/>
<evidence type="ECO:0000256" key="2">
    <source>
        <dbReference type="ARBA" id="ARBA00022573"/>
    </source>
</evidence>
<comment type="caution">
    <text evidence="8">The sequence shown here is derived from an EMBL/GenBank/DDBJ whole genome shotgun (WGS) entry which is preliminary data.</text>
</comment>
<dbReference type="CDD" id="cd11644">
    <property type="entry name" value="Precorrin-6Y-MT"/>
    <property type="match status" value="1"/>
</dbReference>
<dbReference type="OrthoDB" id="42238at2157"/>
<evidence type="ECO:0000259" key="7">
    <source>
        <dbReference type="Pfam" id="PF00590"/>
    </source>
</evidence>
<dbReference type="Pfam" id="PF00590">
    <property type="entry name" value="TP_methylase"/>
    <property type="match status" value="1"/>
</dbReference>
<dbReference type="NCBIfam" id="TIGR02467">
    <property type="entry name" value="CbiE"/>
    <property type="match status" value="1"/>
</dbReference>
<accession>M0ILE4</accession>
<evidence type="ECO:0000313" key="9">
    <source>
        <dbReference type="Proteomes" id="UP000011508"/>
    </source>
</evidence>
<organism evidence="8 9">
    <name type="scientific">Haloferax sulfurifontis ATCC BAA-897</name>
    <dbReference type="NCBI Taxonomy" id="662480"/>
    <lineage>
        <taxon>Archaea</taxon>
        <taxon>Methanobacteriati</taxon>
        <taxon>Methanobacteriota</taxon>
        <taxon>Stenosarchaea group</taxon>
        <taxon>Halobacteria</taxon>
        <taxon>Halobacteriales</taxon>
        <taxon>Haloferacaceae</taxon>
        <taxon>Haloferax</taxon>
    </lineage>
</organism>
<evidence type="ECO:0000256" key="4">
    <source>
        <dbReference type="ARBA" id="ARBA00022679"/>
    </source>
</evidence>
<dbReference type="InterPro" id="IPR000878">
    <property type="entry name" value="4pyrrol_Mease"/>
</dbReference>
<name>M0ILE4_9EURY</name>
<dbReference type="PANTHER" id="PTHR43182">
    <property type="entry name" value="COBALT-PRECORRIN-6B C(15)-METHYLTRANSFERASE (DECARBOXYLATING)"/>
    <property type="match status" value="1"/>
</dbReference>
<dbReference type="InterPro" id="IPR014776">
    <property type="entry name" value="4pyrrole_Mease_sub2"/>
</dbReference>
<sequence>MSEDENDPYDLDSGPDPAAFAAAAPEPSIDGIDGSGEDAEGSAVADAPVYAVGIGPGNPEYLTPRGRRAIREADVVVGFETVVDFVADETDADLLTCGYADEAEALSEFGRRVAAGERGTAVLMGDPNHSGYQFLGKVQRAVERPVRVIPGISSLQIAASRARTPMEDTRFVTLHKSGSLDADLDRLAEAVGERHLLVLPRPFDWMPGDIAEFLVDSGADPSLDALVLERLTHDDERITRTTLGDLRESAGGSGPDSTPYSDLSVLAVRAPVDATD</sequence>
<feature type="region of interest" description="Disordered" evidence="6">
    <location>
        <begin position="1"/>
        <end position="43"/>
    </location>
</feature>
<reference evidence="8 9" key="1">
    <citation type="journal article" date="2014" name="PLoS Genet.">
        <title>Phylogenetically driven sequencing of extremely halophilic archaea reveals strategies for static and dynamic osmo-response.</title>
        <authorList>
            <person name="Becker E.A."/>
            <person name="Seitzer P.M."/>
            <person name="Tritt A."/>
            <person name="Larsen D."/>
            <person name="Krusor M."/>
            <person name="Yao A.I."/>
            <person name="Wu D."/>
            <person name="Madern D."/>
            <person name="Eisen J.A."/>
            <person name="Darling A.E."/>
            <person name="Facciotti M.T."/>
        </authorList>
    </citation>
    <scope>NUCLEOTIDE SEQUENCE [LARGE SCALE GENOMIC DNA]</scope>
    <source>
        <strain evidence="8 9">ATCC BAA-897</strain>
    </source>
</reference>
<evidence type="ECO:0000313" key="8">
    <source>
        <dbReference type="EMBL" id="ELZ96289.1"/>
    </source>
</evidence>
<dbReference type="GO" id="GO:0008276">
    <property type="term" value="F:protein methyltransferase activity"/>
    <property type="evidence" value="ECO:0007669"/>
    <property type="project" value="InterPro"/>
</dbReference>
<comment type="pathway">
    <text evidence="1">Cofactor biosynthesis; adenosylcobalamin biosynthesis.</text>
</comment>
<evidence type="ECO:0000256" key="5">
    <source>
        <dbReference type="ARBA" id="ARBA00022691"/>
    </source>
</evidence>
<gene>
    <name evidence="8" type="ORF">C441_05589</name>
</gene>
<evidence type="ECO:0000256" key="3">
    <source>
        <dbReference type="ARBA" id="ARBA00022603"/>
    </source>
</evidence>
<dbReference type="Gene3D" id="3.30.950.10">
    <property type="entry name" value="Methyltransferase, Cobalt-precorrin-4 Transmethylase, Domain 2"/>
    <property type="match status" value="1"/>
</dbReference>
<dbReference type="NCBIfam" id="NF004457">
    <property type="entry name" value="PRK05787.1-5"/>
    <property type="match status" value="1"/>
</dbReference>
<proteinExistence type="predicted"/>
<feature type="compositionally biased region" description="Acidic residues" evidence="6">
    <location>
        <begin position="1"/>
        <end position="10"/>
    </location>
</feature>
<keyword evidence="2" id="KW-0169">Cobalamin biosynthesis</keyword>
<feature type="domain" description="Tetrapyrrole methylase" evidence="7">
    <location>
        <begin position="49"/>
        <end position="246"/>
    </location>
</feature>
<keyword evidence="4 8" id="KW-0808">Transferase</keyword>
<dbReference type="InterPro" id="IPR012818">
    <property type="entry name" value="CbiE"/>
</dbReference>
<keyword evidence="9" id="KW-1185">Reference proteome</keyword>
<dbReference type="SUPFAM" id="SSF53790">
    <property type="entry name" value="Tetrapyrrole methylase"/>
    <property type="match status" value="1"/>
</dbReference>
<dbReference type="InterPro" id="IPR014777">
    <property type="entry name" value="4pyrrole_Mease_sub1"/>
</dbReference>
<dbReference type="EMBL" id="AOLM01000008">
    <property type="protein sequence ID" value="ELZ96289.1"/>
    <property type="molecule type" value="Genomic_DNA"/>
</dbReference>
<dbReference type="UniPathway" id="UPA00148"/>
<dbReference type="Gene3D" id="3.40.1010.10">
    <property type="entry name" value="Cobalt-precorrin-4 Transmethylase, Domain 1"/>
    <property type="match status" value="1"/>
</dbReference>
<dbReference type="PANTHER" id="PTHR43182:SF1">
    <property type="entry name" value="COBALT-PRECORRIN-7 C(5)-METHYLTRANSFERASE"/>
    <property type="match status" value="1"/>
</dbReference>
<dbReference type="InterPro" id="IPR035996">
    <property type="entry name" value="4pyrrol_Methylase_sf"/>
</dbReference>
<keyword evidence="5" id="KW-0949">S-adenosyl-L-methionine</keyword>
<feature type="compositionally biased region" description="Low complexity" evidence="6">
    <location>
        <begin position="15"/>
        <end position="27"/>
    </location>
</feature>
<dbReference type="GO" id="GO:0032259">
    <property type="term" value="P:methylation"/>
    <property type="evidence" value="ECO:0007669"/>
    <property type="project" value="UniProtKB-KW"/>
</dbReference>
<dbReference type="RefSeq" id="WP_007274202.1">
    <property type="nucleotide sequence ID" value="NZ_AOLM01000008.1"/>
</dbReference>
<dbReference type="Proteomes" id="UP000011508">
    <property type="component" value="Unassembled WGS sequence"/>
</dbReference>
<dbReference type="GO" id="GO:0009236">
    <property type="term" value="P:cobalamin biosynthetic process"/>
    <property type="evidence" value="ECO:0007669"/>
    <property type="project" value="UniProtKB-UniPathway"/>
</dbReference>
<protein>
    <submittedName>
        <fullName evidence="8">Cobalt-precorrin-6Y C(5)-methyltransferase</fullName>
    </submittedName>
</protein>
<evidence type="ECO:0000256" key="6">
    <source>
        <dbReference type="SAM" id="MobiDB-lite"/>
    </source>
</evidence>
<dbReference type="InterPro" id="IPR050714">
    <property type="entry name" value="Cobalamin_biosynth_MTase"/>
</dbReference>